<dbReference type="EMBL" id="LPUX01000066">
    <property type="protein sequence ID" value="OAP35564.1"/>
    <property type="molecule type" value="Genomic_DNA"/>
</dbReference>
<dbReference type="STRING" id="1472378.AU381_11650"/>
<dbReference type="SUPFAM" id="SSF56024">
    <property type="entry name" value="Phospholipase D/nuclease"/>
    <property type="match status" value="2"/>
</dbReference>
<dbReference type="SUPFAM" id="SSF46785">
    <property type="entry name" value="Winged helix' DNA-binding domain"/>
    <property type="match status" value="1"/>
</dbReference>
<dbReference type="AlphaFoldDB" id="A0A178XK29"/>
<protein>
    <recommendedName>
        <fullName evidence="1">Phospholipase D-like domain-containing protein</fullName>
    </recommendedName>
</protein>
<accession>A0A178XK29</accession>
<dbReference type="PANTHER" id="PTHR21248:SF22">
    <property type="entry name" value="PHOSPHOLIPASE D"/>
    <property type="match status" value="1"/>
</dbReference>
<dbReference type="CDD" id="cd09133">
    <property type="entry name" value="PLDc_unchar5"/>
    <property type="match status" value="1"/>
</dbReference>
<sequence length="579" mass="63686">MNNIYIPAWHYRAPGIVQRTWGWSPIEEMVLLSLDRNPGTIDAVAAHLGILRQIVSSTVARLMQFGLVEVRLSPQPVLATSSVGHSFIRAGRALPERTTDREIGISVVYEKVGQSVFRTRDVDTIPVSKLPASGAIVAFPSGEAPETDYSMMQRVSQFTAGTLRPGEWLRGVEANSSFLERKFLVLNLDDVKDGILPLGASDQLVEALKATIKTGILPTTAAPPVSQPVVIDTSFATEQLIVGSEQHLQRFEQIVGAAKSHIFVLSTFVASQSDEKGKERRERIWQALEDACRRGVKCHLFFGTSLDRAKHASAMQELYTRLSAVRQTRGYLLVQRDPVGSHAKFLLADDGDGGAIAVMGSCNWLSSPFSAVEVSVELRETNAVATGMDLLREIIAKLSGASRSVETLLFMASELRRQRARLSWSSETPPPTARLTILRADDHERLLRVAAHDAQERFVCCTNKVGANMVPALFDPAEVAGKRLSDVRVYYSRRSGPIKRGHVAQHRERLNGIVELTGVPEPQLHAKFLAWDNDHIVVSSLNWGSQSGLEENPLDEIGLYLQGTKLATSLLDKFEAASR</sequence>
<proteinExistence type="predicted"/>
<name>A0A178XK29_9HYPH</name>
<evidence type="ECO:0000313" key="3">
    <source>
        <dbReference type="Proteomes" id="UP000094025"/>
    </source>
</evidence>
<evidence type="ECO:0000259" key="1">
    <source>
        <dbReference type="Pfam" id="PF13091"/>
    </source>
</evidence>
<dbReference type="RefSeq" id="WP_014857985.1">
    <property type="nucleotide sequence ID" value="NZ_LPUX01000066.1"/>
</dbReference>
<dbReference type="Gene3D" id="3.30.870.10">
    <property type="entry name" value="Endonuclease Chain A"/>
    <property type="match status" value="2"/>
</dbReference>
<comment type="caution">
    <text evidence="2">The sequence shown here is derived from an EMBL/GenBank/DDBJ whole genome shotgun (WGS) entry which is preliminary data.</text>
</comment>
<evidence type="ECO:0000313" key="2">
    <source>
        <dbReference type="EMBL" id="OAP35564.1"/>
    </source>
</evidence>
<dbReference type="GO" id="GO:0006793">
    <property type="term" value="P:phosphorus metabolic process"/>
    <property type="evidence" value="ECO:0007669"/>
    <property type="project" value="UniProtKB-ARBA"/>
</dbReference>
<organism evidence="2 3">
    <name type="scientific">Sinorhizobium glycinis</name>
    <dbReference type="NCBI Taxonomy" id="1472378"/>
    <lineage>
        <taxon>Bacteria</taxon>
        <taxon>Pseudomonadati</taxon>
        <taxon>Pseudomonadota</taxon>
        <taxon>Alphaproteobacteria</taxon>
        <taxon>Hyphomicrobiales</taxon>
        <taxon>Rhizobiaceae</taxon>
        <taxon>Sinorhizobium/Ensifer group</taxon>
        <taxon>Sinorhizobium</taxon>
    </lineage>
</organism>
<keyword evidence="3" id="KW-1185">Reference proteome</keyword>
<dbReference type="InterPro" id="IPR025202">
    <property type="entry name" value="PLD-like_dom"/>
</dbReference>
<gene>
    <name evidence="2" type="ORF">AU381_11650</name>
</gene>
<reference evidence="2 3" key="1">
    <citation type="journal article" date="2016" name="Int. J. Syst. Evol. Microbiol.">
        <title>Ensifer glycinis sp. nov., an novel rhizobial species associated with Glycine spp.</title>
        <authorList>
            <person name="Yan H."/>
            <person name="Yan J."/>
            <person name="Sui X.H."/>
            <person name="Wang E.T."/>
            <person name="Chen W.X."/>
            <person name="Zhang X.X."/>
            <person name="Chen W.F."/>
        </authorList>
    </citation>
    <scope>NUCLEOTIDE SEQUENCE [LARGE SCALE GENOMIC DNA]</scope>
    <source>
        <strain evidence="2 3">CCBAU 23380</strain>
    </source>
</reference>
<dbReference type="Pfam" id="PF13091">
    <property type="entry name" value="PLDc_2"/>
    <property type="match status" value="1"/>
</dbReference>
<dbReference type="Proteomes" id="UP000094025">
    <property type="component" value="Unassembled WGS sequence"/>
</dbReference>
<dbReference type="InterPro" id="IPR036390">
    <property type="entry name" value="WH_DNA-bd_sf"/>
</dbReference>
<dbReference type="OrthoDB" id="8410695at2"/>
<dbReference type="PANTHER" id="PTHR21248">
    <property type="entry name" value="CARDIOLIPIN SYNTHASE"/>
    <property type="match status" value="1"/>
</dbReference>
<feature type="domain" description="Phospholipase D-like" evidence="1">
    <location>
        <begin position="269"/>
        <end position="370"/>
    </location>
</feature>